<gene>
    <name evidence="9" type="ORF">ENV60_04145</name>
</gene>
<dbReference type="PANTHER" id="PTHR30290:SF9">
    <property type="entry name" value="OLIGOPEPTIDE-BINDING PROTEIN APPA"/>
    <property type="match status" value="1"/>
</dbReference>
<reference evidence="9" key="1">
    <citation type="journal article" date="2020" name="mSystems">
        <title>Genome- and Community-Level Interaction Insights into Carbon Utilization and Element Cycling Functions of Hydrothermarchaeota in Hydrothermal Sediment.</title>
        <authorList>
            <person name="Zhou Z."/>
            <person name="Liu Y."/>
            <person name="Xu W."/>
            <person name="Pan J."/>
            <person name="Luo Z.H."/>
            <person name="Li M."/>
        </authorList>
    </citation>
    <scope>NUCLEOTIDE SEQUENCE [LARGE SCALE GENOMIC DNA]</scope>
    <source>
        <strain evidence="9">SpSt-774</strain>
    </source>
</reference>
<dbReference type="Pfam" id="PF00496">
    <property type="entry name" value="SBP_bac_5"/>
    <property type="match status" value="1"/>
</dbReference>
<name>A0A7C4TDZ2_UNCW3</name>
<dbReference type="InterPro" id="IPR039424">
    <property type="entry name" value="SBP_5"/>
</dbReference>
<dbReference type="PRINTS" id="PR01374">
    <property type="entry name" value="TONBPROTEIN"/>
</dbReference>
<dbReference type="PROSITE" id="PS01040">
    <property type="entry name" value="SBP_BACTERIAL_5"/>
    <property type="match status" value="1"/>
</dbReference>
<organism evidence="9">
    <name type="scientific">candidate division WOR-3 bacterium</name>
    <dbReference type="NCBI Taxonomy" id="2052148"/>
    <lineage>
        <taxon>Bacteria</taxon>
        <taxon>Bacteria division WOR-3</taxon>
    </lineage>
</organism>
<dbReference type="Gene3D" id="3.30.1150.10">
    <property type="match status" value="1"/>
</dbReference>
<dbReference type="Gene3D" id="3.10.105.10">
    <property type="entry name" value="Dipeptide-binding Protein, Domain 3"/>
    <property type="match status" value="1"/>
</dbReference>
<evidence type="ECO:0000259" key="8">
    <source>
        <dbReference type="PROSITE" id="PS52015"/>
    </source>
</evidence>
<dbReference type="PROSITE" id="PS51257">
    <property type="entry name" value="PROKAR_LIPOPROTEIN"/>
    <property type="match status" value="1"/>
</dbReference>
<dbReference type="GO" id="GO:0015891">
    <property type="term" value="P:siderophore transport"/>
    <property type="evidence" value="ECO:0007669"/>
    <property type="project" value="InterPro"/>
</dbReference>
<evidence type="ECO:0000256" key="7">
    <source>
        <dbReference type="ARBA" id="ARBA00023136"/>
    </source>
</evidence>
<dbReference type="Gene3D" id="3.90.76.10">
    <property type="entry name" value="Dipeptide-binding Protein, Domain 1"/>
    <property type="match status" value="1"/>
</dbReference>
<dbReference type="Gene3D" id="3.40.190.10">
    <property type="entry name" value="Periplasmic binding protein-like II"/>
    <property type="match status" value="1"/>
</dbReference>
<dbReference type="PROSITE" id="PS52015">
    <property type="entry name" value="TONB_CTD"/>
    <property type="match status" value="1"/>
</dbReference>
<keyword evidence="3" id="KW-0813">Transport</keyword>
<keyword evidence="4" id="KW-0812">Transmembrane</keyword>
<dbReference type="InterPro" id="IPR003538">
    <property type="entry name" value="TonB"/>
</dbReference>
<dbReference type="GO" id="GO:0015833">
    <property type="term" value="P:peptide transport"/>
    <property type="evidence" value="ECO:0007669"/>
    <property type="project" value="TreeGrafter"/>
</dbReference>
<dbReference type="GO" id="GO:1904680">
    <property type="term" value="F:peptide transmembrane transporter activity"/>
    <property type="evidence" value="ECO:0007669"/>
    <property type="project" value="TreeGrafter"/>
</dbReference>
<keyword evidence="7" id="KW-0472">Membrane</keyword>
<evidence type="ECO:0000256" key="1">
    <source>
        <dbReference type="ARBA" id="ARBA00004167"/>
    </source>
</evidence>
<dbReference type="Pfam" id="PF03544">
    <property type="entry name" value="TonB_C"/>
    <property type="match status" value="1"/>
</dbReference>
<dbReference type="SUPFAM" id="SSF74653">
    <property type="entry name" value="TolA/TonB C-terminal domain"/>
    <property type="match status" value="1"/>
</dbReference>
<dbReference type="GO" id="GO:0031992">
    <property type="term" value="F:energy transducer activity"/>
    <property type="evidence" value="ECO:0007669"/>
    <property type="project" value="InterPro"/>
</dbReference>
<comment type="caution">
    <text evidence="9">The sequence shown here is derived from an EMBL/GenBank/DDBJ whole genome shotgun (WGS) entry which is preliminary data.</text>
</comment>
<evidence type="ECO:0000256" key="3">
    <source>
        <dbReference type="ARBA" id="ARBA00022448"/>
    </source>
</evidence>
<dbReference type="SUPFAM" id="SSF53850">
    <property type="entry name" value="Periplasmic binding protein-like II"/>
    <property type="match status" value="1"/>
</dbReference>
<comment type="subcellular location">
    <subcellularLocation>
        <location evidence="1">Membrane</location>
        <topology evidence="1">Single-pass membrane protein</topology>
    </subcellularLocation>
</comment>
<evidence type="ECO:0000256" key="5">
    <source>
        <dbReference type="ARBA" id="ARBA00022729"/>
    </source>
</evidence>
<protein>
    <submittedName>
        <fullName evidence="9">TonB family protein</fullName>
    </submittedName>
</protein>
<sequence length="678" mass="75952">MKKLSLILIIASFVILGCARKEEPLKGEKGGKMVIGTTDLPGVISPLQPSVFGSSEILDLLFLKLHRIDSETGKMKPELASSWEFSEDLTAITYYLRKDVKWWDGEPVTAEDVLFTFEKMRDPKTNYPLINTLRFIKKVELINKYAIKFTFTQVYADLLTDSDIMPVPKHIYEKSGSDFGTKKIVGNGPYKVKEWVPGVGLILIANEDYYRGRPPLDEIYVKYYSDLTAMVNDFEQGNLDLVLNLTPEEANKLSGNKNISISTYPGNTYTYIGWNLNNEYLRDKEFRRALSMTIDKSKILNTVFSGMGKISLGPIPPSSWAYNESITPIEYNPQKAKEILRKKGFEDRNRNNILDKNGKDLVLLIITNIESQERVQILKNITENLSQIGIKVNGQTLDANSFITALVNKKYDGFIMGWSVGDKIDPALYWHSDPNKGRYNFSGYKNSTIDSLIEVGVTMLNRSKAKEIWNEFQRIIYEDQPYTFLVVPNEISGCYKRIKGVEQGIRLASAYTYWIPESERRVSVAVAVQPTPAPTVEKPKPEVKPEAPKPAPVIAPEKLLEAAAKKETTVVAPPKVEEAPPTPPPPKPAVITKPIPIKQVTPKYPESAKAIGATGRIVVRVVVGTDGKVKAATIISSFGNPACEEAALNAARQWEFKPATRDGEPFEQNISIPFDFKP</sequence>
<evidence type="ECO:0000256" key="4">
    <source>
        <dbReference type="ARBA" id="ARBA00022692"/>
    </source>
</evidence>
<keyword evidence="6" id="KW-1133">Transmembrane helix</keyword>
<dbReference type="EMBL" id="DTGZ01000077">
    <property type="protein sequence ID" value="HGV97470.1"/>
    <property type="molecule type" value="Genomic_DNA"/>
</dbReference>
<dbReference type="InterPro" id="IPR023765">
    <property type="entry name" value="SBP_5_CS"/>
</dbReference>
<dbReference type="NCBIfam" id="TIGR01352">
    <property type="entry name" value="tonB_Cterm"/>
    <property type="match status" value="1"/>
</dbReference>
<dbReference type="InterPro" id="IPR006260">
    <property type="entry name" value="TonB/TolA_C"/>
</dbReference>
<proteinExistence type="inferred from homology"/>
<dbReference type="PANTHER" id="PTHR30290">
    <property type="entry name" value="PERIPLASMIC BINDING COMPONENT OF ABC TRANSPORTER"/>
    <property type="match status" value="1"/>
</dbReference>
<keyword evidence="5" id="KW-0732">Signal</keyword>
<dbReference type="InterPro" id="IPR000914">
    <property type="entry name" value="SBP_5_dom"/>
</dbReference>
<evidence type="ECO:0000313" key="9">
    <source>
        <dbReference type="EMBL" id="HGV97470.1"/>
    </source>
</evidence>
<dbReference type="InterPro" id="IPR037682">
    <property type="entry name" value="TonB_C"/>
</dbReference>
<comment type="similarity">
    <text evidence="2">Belongs to the bacterial solute-binding protein 5 family.</text>
</comment>
<dbReference type="GO" id="GO:0030288">
    <property type="term" value="C:outer membrane-bounded periplasmic space"/>
    <property type="evidence" value="ECO:0007669"/>
    <property type="project" value="InterPro"/>
</dbReference>
<accession>A0A7C4TDZ2</accession>
<dbReference type="AlphaFoldDB" id="A0A7C4TDZ2"/>
<evidence type="ECO:0000256" key="6">
    <source>
        <dbReference type="ARBA" id="ARBA00022989"/>
    </source>
</evidence>
<evidence type="ECO:0000256" key="2">
    <source>
        <dbReference type="ARBA" id="ARBA00005695"/>
    </source>
</evidence>
<feature type="domain" description="TonB C-terminal" evidence="8">
    <location>
        <begin position="589"/>
        <end position="678"/>
    </location>
</feature>
<dbReference type="GO" id="GO:0016020">
    <property type="term" value="C:membrane"/>
    <property type="evidence" value="ECO:0007669"/>
    <property type="project" value="UniProtKB-SubCell"/>
</dbReference>